<keyword evidence="4 7" id="KW-0863">Zinc-finger</keyword>
<dbReference type="SMART" id="SM00355">
    <property type="entry name" value="ZnF_C2H2"/>
    <property type="match status" value="2"/>
</dbReference>
<keyword evidence="5" id="KW-0862">Zinc</keyword>
<feature type="domain" description="C2H2-type" evidence="9">
    <location>
        <begin position="347"/>
        <end position="375"/>
    </location>
</feature>
<evidence type="ECO:0000256" key="2">
    <source>
        <dbReference type="ARBA" id="ARBA00022723"/>
    </source>
</evidence>
<dbReference type="GO" id="GO:0008270">
    <property type="term" value="F:zinc ion binding"/>
    <property type="evidence" value="ECO:0007669"/>
    <property type="project" value="UniProtKB-KW"/>
</dbReference>
<sequence>MDLLRCEMCNSTVTNFFNHRCLYHEYSYEGTGFENPDSIFGKNSQEIPATISHSAEGADYNSSQFTNRTSTLQSSTFPQSTDQERHWDVNSTASTDVRNASNNAVQNENFNYFNSSRGSLISAAEYFQNSACTSGVENLKMPFFNAAYTSELNPVEVPWTNNSALMQRYPNLSFHNQLPPNSPGPSNVLTKYDLTMENYNIWRSMKSGKIGTRDFKISRFQEKENDAVAIARKSNGTEKNKSCASDLYGTSLDVQYHGNPRTGKSSHTAALQLESTNTNTLQRQKFHNEFLNIPKFSYPNSENKDLYSNPDFGQGYLDSQPGMNDIPHYSNKSQTQFNDKIGFQNIFQCQFCGKSFSNQRNLNGQKLSLNSSNVPIKCNECNEMLKSKEKIQTYPNIAEYWENSSVLKAPKKRKPLHKRFPYSKDVHALTHGNKGFQCNMCGESFTRNGRLFKHKLKHQENN</sequence>
<comment type="subcellular location">
    <subcellularLocation>
        <location evidence="1">Nucleus</location>
    </subcellularLocation>
</comment>
<dbReference type="PROSITE" id="PS00028">
    <property type="entry name" value="ZINC_FINGER_C2H2_1"/>
    <property type="match status" value="1"/>
</dbReference>
<evidence type="ECO:0000256" key="3">
    <source>
        <dbReference type="ARBA" id="ARBA00022737"/>
    </source>
</evidence>
<protein>
    <recommendedName>
        <fullName evidence="9">C2H2-type domain-containing protein</fullName>
    </recommendedName>
</protein>
<evidence type="ECO:0000256" key="8">
    <source>
        <dbReference type="SAM" id="MobiDB-lite"/>
    </source>
</evidence>
<dbReference type="GO" id="GO:0005634">
    <property type="term" value="C:nucleus"/>
    <property type="evidence" value="ECO:0007669"/>
    <property type="project" value="UniProtKB-SubCell"/>
</dbReference>
<feature type="region of interest" description="Disordered" evidence="8">
    <location>
        <begin position="309"/>
        <end position="331"/>
    </location>
</feature>
<name>A0AAV4RYK4_9ARAC</name>
<evidence type="ECO:0000313" key="10">
    <source>
        <dbReference type="EMBL" id="GIY25966.1"/>
    </source>
</evidence>
<dbReference type="PROSITE" id="PS50157">
    <property type="entry name" value="ZINC_FINGER_C2H2_2"/>
    <property type="match status" value="2"/>
</dbReference>
<dbReference type="InterPro" id="IPR036236">
    <property type="entry name" value="Znf_C2H2_sf"/>
</dbReference>
<evidence type="ECO:0000256" key="6">
    <source>
        <dbReference type="ARBA" id="ARBA00023242"/>
    </source>
</evidence>
<dbReference type="PANTHER" id="PTHR23226:SF416">
    <property type="entry name" value="FI01424P"/>
    <property type="match status" value="1"/>
</dbReference>
<dbReference type="Proteomes" id="UP001054837">
    <property type="component" value="Unassembled WGS sequence"/>
</dbReference>
<evidence type="ECO:0000256" key="7">
    <source>
        <dbReference type="PROSITE-ProRule" id="PRU00042"/>
    </source>
</evidence>
<evidence type="ECO:0000256" key="4">
    <source>
        <dbReference type="ARBA" id="ARBA00022771"/>
    </source>
</evidence>
<evidence type="ECO:0000256" key="1">
    <source>
        <dbReference type="ARBA" id="ARBA00004123"/>
    </source>
</evidence>
<dbReference type="GO" id="GO:0000978">
    <property type="term" value="F:RNA polymerase II cis-regulatory region sequence-specific DNA binding"/>
    <property type="evidence" value="ECO:0007669"/>
    <property type="project" value="TreeGrafter"/>
</dbReference>
<evidence type="ECO:0000259" key="9">
    <source>
        <dbReference type="PROSITE" id="PS50157"/>
    </source>
</evidence>
<accession>A0AAV4RYK4</accession>
<organism evidence="10 11">
    <name type="scientific">Caerostris darwini</name>
    <dbReference type="NCBI Taxonomy" id="1538125"/>
    <lineage>
        <taxon>Eukaryota</taxon>
        <taxon>Metazoa</taxon>
        <taxon>Ecdysozoa</taxon>
        <taxon>Arthropoda</taxon>
        <taxon>Chelicerata</taxon>
        <taxon>Arachnida</taxon>
        <taxon>Araneae</taxon>
        <taxon>Araneomorphae</taxon>
        <taxon>Entelegynae</taxon>
        <taxon>Araneoidea</taxon>
        <taxon>Araneidae</taxon>
        <taxon>Caerostris</taxon>
    </lineage>
</organism>
<keyword evidence="11" id="KW-1185">Reference proteome</keyword>
<keyword evidence="3" id="KW-0677">Repeat</keyword>
<gene>
    <name evidence="10" type="ORF">CDAR_453301</name>
</gene>
<reference evidence="10 11" key="1">
    <citation type="submission" date="2021-06" db="EMBL/GenBank/DDBJ databases">
        <title>Caerostris darwini draft genome.</title>
        <authorList>
            <person name="Kono N."/>
            <person name="Arakawa K."/>
        </authorList>
    </citation>
    <scope>NUCLEOTIDE SEQUENCE [LARGE SCALE GENOMIC DNA]</scope>
</reference>
<proteinExistence type="predicted"/>
<evidence type="ECO:0000256" key="5">
    <source>
        <dbReference type="ARBA" id="ARBA00022833"/>
    </source>
</evidence>
<dbReference type="AlphaFoldDB" id="A0AAV4RYK4"/>
<dbReference type="SUPFAM" id="SSF57667">
    <property type="entry name" value="beta-beta-alpha zinc fingers"/>
    <property type="match status" value="1"/>
</dbReference>
<dbReference type="GO" id="GO:0000981">
    <property type="term" value="F:DNA-binding transcription factor activity, RNA polymerase II-specific"/>
    <property type="evidence" value="ECO:0007669"/>
    <property type="project" value="TreeGrafter"/>
</dbReference>
<keyword evidence="2" id="KW-0479">Metal-binding</keyword>
<keyword evidence="6" id="KW-0539">Nucleus</keyword>
<evidence type="ECO:0000313" key="11">
    <source>
        <dbReference type="Proteomes" id="UP001054837"/>
    </source>
</evidence>
<comment type="caution">
    <text evidence="10">The sequence shown here is derived from an EMBL/GenBank/DDBJ whole genome shotgun (WGS) entry which is preliminary data.</text>
</comment>
<feature type="domain" description="C2H2-type" evidence="9">
    <location>
        <begin position="436"/>
        <end position="462"/>
    </location>
</feature>
<dbReference type="PANTHER" id="PTHR23226">
    <property type="entry name" value="ZINC FINGER AND SCAN DOMAIN-CONTAINING"/>
    <property type="match status" value="1"/>
</dbReference>
<dbReference type="InterPro" id="IPR013087">
    <property type="entry name" value="Znf_C2H2_type"/>
</dbReference>
<dbReference type="EMBL" id="BPLQ01006877">
    <property type="protein sequence ID" value="GIY25966.1"/>
    <property type="molecule type" value="Genomic_DNA"/>
</dbReference>
<dbReference type="Pfam" id="PF00096">
    <property type="entry name" value="zf-C2H2"/>
    <property type="match status" value="2"/>
</dbReference>
<dbReference type="Gene3D" id="3.30.160.60">
    <property type="entry name" value="Classic Zinc Finger"/>
    <property type="match status" value="2"/>
</dbReference>